<dbReference type="EMBL" id="JARBHA010000008">
    <property type="protein sequence ID" value="KAJ9694304.1"/>
    <property type="molecule type" value="Genomic_DNA"/>
</dbReference>
<feature type="compositionally biased region" description="Basic and acidic residues" evidence="1">
    <location>
        <begin position="48"/>
        <end position="60"/>
    </location>
</feature>
<accession>A0AA38ZTX4</accession>
<feature type="compositionally biased region" description="Polar residues" evidence="1">
    <location>
        <begin position="62"/>
        <end position="72"/>
    </location>
</feature>
<keyword evidence="3" id="KW-1185">Reference proteome</keyword>
<gene>
    <name evidence="2" type="ORF">PVL29_010014</name>
</gene>
<comment type="caution">
    <text evidence="2">The sequence shown here is derived from an EMBL/GenBank/DDBJ whole genome shotgun (WGS) entry which is preliminary data.</text>
</comment>
<organism evidence="2 3">
    <name type="scientific">Vitis rotundifolia</name>
    <name type="common">Muscadine grape</name>
    <dbReference type="NCBI Taxonomy" id="103349"/>
    <lineage>
        <taxon>Eukaryota</taxon>
        <taxon>Viridiplantae</taxon>
        <taxon>Streptophyta</taxon>
        <taxon>Embryophyta</taxon>
        <taxon>Tracheophyta</taxon>
        <taxon>Spermatophyta</taxon>
        <taxon>Magnoliopsida</taxon>
        <taxon>eudicotyledons</taxon>
        <taxon>Gunneridae</taxon>
        <taxon>Pentapetalae</taxon>
        <taxon>rosids</taxon>
        <taxon>Vitales</taxon>
        <taxon>Vitaceae</taxon>
        <taxon>Viteae</taxon>
        <taxon>Vitis</taxon>
    </lineage>
</organism>
<dbReference type="Proteomes" id="UP001168098">
    <property type="component" value="Unassembled WGS sequence"/>
</dbReference>
<feature type="region of interest" description="Disordered" evidence="1">
    <location>
        <begin position="1"/>
        <end position="26"/>
    </location>
</feature>
<proteinExistence type="predicted"/>
<evidence type="ECO:0000313" key="3">
    <source>
        <dbReference type="Proteomes" id="UP001168098"/>
    </source>
</evidence>
<reference evidence="2 3" key="1">
    <citation type="journal article" date="2023" name="BMC Biotechnol.">
        <title>Vitis rotundifolia cv Carlos genome sequencing.</title>
        <authorList>
            <person name="Huff M."/>
            <person name="Hulse-Kemp A."/>
            <person name="Scheffler B."/>
            <person name="Youngblood R."/>
            <person name="Simpson S."/>
            <person name="Babiker E."/>
            <person name="Staton M."/>
        </authorList>
    </citation>
    <scope>NUCLEOTIDE SEQUENCE [LARGE SCALE GENOMIC DNA]</scope>
    <source>
        <tissue evidence="2">Leaf</tissue>
    </source>
</reference>
<feature type="region of interest" description="Disordered" evidence="1">
    <location>
        <begin position="48"/>
        <end position="79"/>
    </location>
</feature>
<evidence type="ECO:0000313" key="2">
    <source>
        <dbReference type="EMBL" id="KAJ9694304.1"/>
    </source>
</evidence>
<dbReference type="AlphaFoldDB" id="A0AA38ZTX4"/>
<protein>
    <submittedName>
        <fullName evidence="2">Uncharacterized protein</fullName>
    </submittedName>
</protein>
<sequence>MDPLSQHLELSAEGSTHAQDRVKHKKHPLDAKNILPNHSMHWHELGVDEERRKTSVEHHSPSNRLTNTQWKTPRSWDVF</sequence>
<name>A0AA38ZTX4_VITRO</name>
<evidence type="ECO:0000256" key="1">
    <source>
        <dbReference type="SAM" id="MobiDB-lite"/>
    </source>
</evidence>